<accession>A0A1M4SJR3</accession>
<dbReference type="SMART" id="SM00849">
    <property type="entry name" value="Lactamase_B"/>
    <property type="match status" value="1"/>
</dbReference>
<dbReference type="SUPFAM" id="SSF56281">
    <property type="entry name" value="Metallo-hydrolase/oxidoreductase"/>
    <property type="match status" value="1"/>
</dbReference>
<keyword evidence="3" id="KW-1185">Reference proteome</keyword>
<evidence type="ECO:0000259" key="1">
    <source>
        <dbReference type="SMART" id="SM00849"/>
    </source>
</evidence>
<dbReference type="STRING" id="1121256.SAMN02746089_00057"/>
<dbReference type="PANTHER" id="PTHR30619:SF7">
    <property type="entry name" value="BETA-LACTAMASE DOMAIN PROTEIN"/>
    <property type="match status" value="1"/>
</dbReference>
<dbReference type="AlphaFoldDB" id="A0A1M4SJR3"/>
<reference evidence="2 3" key="1">
    <citation type="submission" date="2016-11" db="EMBL/GenBank/DDBJ databases">
        <authorList>
            <person name="Jaros S."/>
            <person name="Januszkiewicz K."/>
            <person name="Wedrychowicz H."/>
        </authorList>
    </citation>
    <scope>NUCLEOTIDE SEQUENCE [LARGE SCALE GENOMIC DNA]</scope>
    <source>
        <strain evidence="2 3">DSM 17918</strain>
    </source>
</reference>
<dbReference type="PROSITE" id="PS51257">
    <property type="entry name" value="PROKAR_LIPOPROTEIN"/>
    <property type="match status" value="1"/>
</dbReference>
<dbReference type="EMBL" id="FQVH01000001">
    <property type="protein sequence ID" value="SHE32450.1"/>
    <property type="molecule type" value="Genomic_DNA"/>
</dbReference>
<organism evidence="2 3">
    <name type="scientific">Caldanaerobius fijiensis DSM 17918</name>
    <dbReference type="NCBI Taxonomy" id="1121256"/>
    <lineage>
        <taxon>Bacteria</taxon>
        <taxon>Bacillati</taxon>
        <taxon>Bacillota</taxon>
        <taxon>Clostridia</taxon>
        <taxon>Thermoanaerobacterales</taxon>
        <taxon>Thermoanaerobacteraceae</taxon>
        <taxon>Caldanaerobius</taxon>
    </lineage>
</organism>
<dbReference type="InterPro" id="IPR001279">
    <property type="entry name" value="Metallo-B-lactamas"/>
</dbReference>
<dbReference type="Gene3D" id="3.60.15.10">
    <property type="entry name" value="Ribonuclease Z/Hydroxyacylglutathione hydrolase-like"/>
    <property type="match status" value="1"/>
</dbReference>
<evidence type="ECO:0000313" key="2">
    <source>
        <dbReference type="EMBL" id="SHE32450.1"/>
    </source>
</evidence>
<dbReference type="OrthoDB" id="9761531at2"/>
<protein>
    <submittedName>
        <fullName evidence="2">Metal-dependent hydrolase, beta-lactamase superfamily II</fullName>
    </submittedName>
</protein>
<dbReference type="InterPro" id="IPR036866">
    <property type="entry name" value="RibonucZ/Hydroxyglut_hydro"/>
</dbReference>
<dbReference type="PANTHER" id="PTHR30619">
    <property type="entry name" value="DNA INTERNALIZATION/COMPETENCE PROTEIN COMEC/REC2"/>
    <property type="match status" value="1"/>
</dbReference>
<name>A0A1M4SJR3_9THEO</name>
<evidence type="ECO:0000313" key="3">
    <source>
        <dbReference type="Proteomes" id="UP000184088"/>
    </source>
</evidence>
<dbReference type="Pfam" id="PF00753">
    <property type="entry name" value="Lactamase_B"/>
    <property type="match status" value="1"/>
</dbReference>
<dbReference type="GO" id="GO:0016787">
    <property type="term" value="F:hydrolase activity"/>
    <property type="evidence" value="ECO:0007669"/>
    <property type="project" value="UniProtKB-KW"/>
</dbReference>
<dbReference type="InterPro" id="IPR035681">
    <property type="entry name" value="ComA-like_MBL"/>
</dbReference>
<feature type="domain" description="Metallo-beta-lactamase" evidence="1">
    <location>
        <begin position="61"/>
        <end position="256"/>
    </location>
</feature>
<dbReference type="CDD" id="cd07731">
    <property type="entry name" value="ComA-like_MBL-fold"/>
    <property type="match status" value="1"/>
</dbReference>
<gene>
    <name evidence="2" type="ORF">SAMN02746089_00057</name>
</gene>
<sequence>MNIKKWLVFLLSILIILSLSGCMSSDIGHNRDVQDTHFTLEQDTGVQNKNDLIVSFIDVGQGDSILVQAPSGKNMLIDAGVPEAGEKVVSYLKSRGVNNIDILIATHPHSDHIGGLPEVISSFSIGEIYMPKVSNNTYSFEKLLNSIKRKGLRVKTARAGIVLNMGKGIDATMLAPNSAYYEDLNNYSVVIKLRYGNTAFLFTGDSGTVSEREMLKAGYDLSADVMKVGHHGSAYSTSMDFLNAVNPRYAVISVGKNNDYGHPARVTLNKLRAHHVTVYRTDVNGTIIAISNGNNISFHFTKMY</sequence>
<dbReference type="Proteomes" id="UP000184088">
    <property type="component" value="Unassembled WGS sequence"/>
</dbReference>
<keyword evidence="2" id="KW-0378">Hydrolase</keyword>
<proteinExistence type="predicted"/>
<dbReference type="RefSeq" id="WP_073341278.1">
    <property type="nucleotide sequence ID" value="NZ_FQVH01000001.1"/>
</dbReference>
<dbReference type="InterPro" id="IPR052159">
    <property type="entry name" value="Competence_DNA_uptake"/>
</dbReference>